<proteinExistence type="inferred from homology"/>
<keyword evidence="11" id="KW-0067">ATP-binding</keyword>
<evidence type="ECO:0000256" key="11">
    <source>
        <dbReference type="ARBA" id="ARBA00022840"/>
    </source>
</evidence>
<comment type="catalytic activity">
    <reaction evidence="18">
        <text>ATP + H2O = ADP + phosphate + H(+)</text>
        <dbReference type="Rhea" id="RHEA:13065"/>
        <dbReference type="ChEBI" id="CHEBI:15377"/>
        <dbReference type="ChEBI" id="CHEBI:15378"/>
        <dbReference type="ChEBI" id="CHEBI:30616"/>
        <dbReference type="ChEBI" id="CHEBI:43474"/>
        <dbReference type="ChEBI" id="CHEBI:456216"/>
    </reaction>
</comment>
<dbReference type="RefSeq" id="WP_320941017.1">
    <property type="nucleotide sequence ID" value="NZ_BAABEU010000010.1"/>
</dbReference>
<keyword evidence="6" id="KW-1003">Cell membrane</keyword>
<keyword evidence="10" id="KW-0547">Nucleotide-binding</keyword>
<evidence type="ECO:0000259" key="20">
    <source>
        <dbReference type="SMART" id="SM00831"/>
    </source>
</evidence>
<comment type="subcellular location">
    <subcellularLocation>
        <location evidence="2">Cell inner membrane</location>
        <topology evidence="2">Multi-pass membrane protein</topology>
    </subcellularLocation>
</comment>
<dbReference type="SFLD" id="SFLDF00027">
    <property type="entry name" value="p-type_atpase"/>
    <property type="match status" value="1"/>
</dbReference>
<evidence type="ECO:0000256" key="2">
    <source>
        <dbReference type="ARBA" id="ARBA00004429"/>
    </source>
</evidence>
<dbReference type="SFLD" id="SFLDG00002">
    <property type="entry name" value="C1.7:_P-type_atpase_like"/>
    <property type="match status" value="1"/>
</dbReference>
<dbReference type="InterPro" id="IPR023298">
    <property type="entry name" value="ATPase_P-typ_TM_dom_sf"/>
</dbReference>
<dbReference type="InterPro" id="IPR006068">
    <property type="entry name" value="ATPase_P-typ_cation-transptr_C"/>
</dbReference>
<feature type="transmembrane region" description="Helical" evidence="19">
    <location>
        <begin position="765"/>
        <end position="783"/>
    </location>
</feature>
<dbReference type="Gene3D" id="3.40.50.1000">
    <property type="entry name" value="HAD superfamily/HAD-like"/>
    <property type="match status" value="1"/>
</dbReference>
<dbReference type="InterPro" id="IPR018303">
    <property type="entry name" value="ATPase_P-typ_P_site"/>
</dbReference>
<evidence type="ECO:0000256" key="10">
    <source>
        <dbReference type="ARBA" id="ARBA00022741"/>
    </source>
</evidence>
<evidence type="ECO:0000256" key="9">
    <source>
        <dbReference type="ARBA" id="ARBA00022692"/>
    </source>
</evidence>
<dbReference type="InterPro" id="IPR023299">
    <property type="entry name" value="ATPase_P-typ_cyto_dom_N"/>
</dbReference>
<gene>
    <name evidence="21" type="primary">mgtA</name>
    <name evidence="21" type="ORF">SM116_10935</name>
</gene>
<evidence type="ECO:0000256" key="17">
    <source>
        <dbReference type="ARBA" id="ARBA00047295"/>
    </source>
</evidence>
<evidence type="ECO:0000256" key="16">
    <source>
        <dbReference type="ARBA" id="ARBA00029806"/>
    </source>
</evidence>
<reference evidence="21 22" key="1">
    <citation type="submission" date="2023-11" db="EMBL/GenBank/DDBJ databases">
        <title>Genome sequence of Microbacterium rhizosphaerae KACC 19337.</title>
        <authorList>
            <person name="Choi H."/>
            <person name="Kim S."/>
            <person name="Kim Y."/>
            <person name="Kwon S.-W."/>
            <person name="Heo J."/>
        </authorList>
    </citation>
    <scope>NUCLEOTIDE SEQUENCE [LARGE SCALE GENOMIC DNA]</scope>
    <source>
        <strain evidence="21 22">KACC 19337</strain>
    </source>
</reference>
<organism evidence="21 22">
    <name type="scientific">Microbacterium rhizosphaerae</name>
    <dbReference type="NCBI Taxonomy" id="1678237"/>
    <lineage>
        <taxon>Bacteria</taxon>
        <taxon>Bacillati</taxon>
        <taxon>Actinomycetota</taxon>
        <taxon>Actinomycetes</taxon>
        <taxon>Micrococcales</taxon>
        <taxon>Microbacteriaceae</taxon>
        <taxon>Microbacterium</taxon>
    </lineage>
</organism>
<dbReference type="Pfam" id="PF00122">
    <property type="entry name" value="E1-E2_ATPase"/>
    <property type="match status" value="1"/>
</dbReference>
<keyword evidence="9 19" id="KW-0812">Transmembrane</keyword>
<dbReference type="Proteomes" id="UP001323798">
    <property type="component" value="Chromosome"/>
</dbReference>
<evidence type="ECO:0000256" key="7">
    <source>
        <dbReference type="ARBA" id="ARBA00022519"/>
    </source>
</evidence>
<evidence type="ECO:0000256" key="6">
    <source>
        <dbReference type="ARBA" id="ARBA00022475"/>
    </source>
</evidence>
<dbReference type="InterPro" id="IPR001757">
    <property type="entry name" value="P_typ_ATPase"/>
</dbReference>
<keyword evidence="8" id="KW-0597">Phosphoprotein</keyword>
<feature type="transmembrane region" description="Helical" evidence="19">
    <location>
        <begin position="82"/>
        <end position="100"/>
    </location>
</feature>
<keyword evidence="12" id="KW-0460">Magnesium</keyword>
<evidence type="ECO:0000313" key="22">
    <source>
        <dbReference type="Proteomes" id="UP001323798"/>
    </source>
</evidence>
<keyword evidence="22" id="KW-1185">Reference proteome</keyword>
<accession>A0ABZ0SM06</accession>
<evidence type="ECO:0000256" key="4">
    <source>
        <dbReference type="ARBA" id="ARBA00012786"/>
    </source>
</evidence>
<dbReference type="Pfam" id="PF00689">
    <property type="entry name" value="Cation_ATPase_C"/>
    <property type="match status" value="1"/>
</dbReference>
<dbReference type="EMBL" id="CP139368">
    <property type="protein sequence ID" value="WPR88297.1"/>
    <property type="molecule type" value="Genomic_DNA"/>
</dbReference>
<dbReference type="PANTHER" id="PTHR42861">
    <property type="entry name" value="CALCIUM-TRANSPORTING ATPASE"/>
    <property type="match status" value="1"/>
</dbReference>
<dbReference type="InterPro" id="IPR036412">
    <property type="entry name" value="HAD-like_sf"/>
</dbReference>
<evidence type="ECO:0000256" key="3">
    <source>
        <dbReference type="ARBA" id="ARBA00008746"/>
    </source>
</evidence>
<feature type="transmembrane region" description="Helical" evidence="19">
    <location>
        <begin position="106"/>
        <end position="125"/>
    </location>
</feature>
<dbReference type="InterPro" id="IPR006415">
    <property type="entry name" value="P-type_ATPase_IIIB"/>
</dbReference>
<dbReference type="InterPro" id="IPR004014">
    <property type="entry name" value="ATPase_P-typ_cation-transptr_N"/>
</dbReference>
<evidence type="ECO:0000256" key="5">
    <source>
        <dbReference type="ARBA" id="ARBA00013555"/>
    </source>
</evidence>
<dbReference type="Pfam" id="PF00690">
    <property type="entry name" value="Cation_ATPase_N"/>
    <property type="match status" value="1"/>
</dbReference>
<evidence type="ECO:0000256" key="19">
    <source>
        <dbReference type="SAM" id="Phobius"/>
    </source>
</evidence>
<comment type="function">
    <text evidence="1">Mediates magnesium influx to the cytosol.</text>
</comment>
<evidence type="ECO:0000256" key="8">
    <source>
        <dbReference type="ARBA" id="ARBA00022553"/>
    </source>
</evidence>
<name>A0ABZ0SM06_9MICO</name>
<keyword evidence="7" id="KW-0997">Cell inner membrane</keyword>
<evidence type="ECO:0000256" key="13">
    <source>
        <dbReference type="ARBA" id="ARBA00022967"/>
    </source>
</evidence>
<dbReference type="NCBIfam" id="TIGR01494">
    <property type="entry name" value="ATPase_P-type"/>
    <property type="match status" value="2"/>
</dbReference>
<dbReference type="SUPFAM" id="SSF56784">
    <property type="entry name" value="HAD-like"/>
    <property type="match status" value="1"/>
</dbReference>
<dbReference type="InterPro" id="IPR044492">
    <property type="entry name" value="P_typ_ATPase_HD_dom"/>
</dbReference>
<evidence type="ECO:0000256" key="12">
    <source>
        <dbReference type="ARBA" id="ARBA00022842"/>
    </source>
</evidence>
<dbReference type="SUPFAM" id="SSF81665">
    <property type="entry name" value="Calcium ATPase, transmembrane domain M"/>
    <property type="match status" value="1"/>
</dbReference>
<evidence type="ECO:0000256" key="18">
    <source>
        <dbReference type="ARBA" id="ARBA00049360"/>
    </source>
</evidence>
<feature type="transmembrane region" description="Helical" evidence="19">
    <location>
        <begin position="795"/>
        <end position="814"/>
    </location>
</feature>
<dbReference type="InterPro" id="IPR059000">
    <property type="entry name" value="ATPase_P-type_domA"/>
</dbReference>
<feature type="transmembrane region" description="Helical" evidence="19">
    <location>
        <begin position="733"/>
        <end position="753"/>
    </location>
</feature>
<feature type="transmembrane region" description="Helical" evidence="19">
    <location>
        <begin position="268"/>
        <end position="288"/>
    </location>
</feature>
<keyword evidence="15 19" id="KW-0472">Membrane</keyword>
<dbReference type="PRINTS" id="PR01836">
    <property type="entry name" value="MGATPASE"/>
</dbReference>
<feature type="transmembrane region" description="Helical" evidence="19">
    <location>
        <begin position="294"/>
        <end position="320"/>
    </location>
</feature>
<comment type="similarity">
    <text evidence="3">Belongs to the cation transport ATPase (P-type) (TC 3.A.3) family. Type IIIB subfamily.</text>
</comment>
<dbReference type="InterPro" id="IPR008250">
    <property type="entry name" value="ATPase_P-typ_transduc_dom_A_sf"/>
</dbReference>
<protein>
    <recommendedName>
        <fullName evidence="5">Magnesium-transporting ATPase, P-type 1</fullName>
        <ecNumber evidence="4">7.2.2.14</ecNumber>
    </recommendedName>
    <alternativeName>
        <fullName evidence="16">Mg(2+) transport ATPase, P-type 1</fullName>
    </alternativeName>
</protein>
<evidence type="ECO:0000256" key="14">
    <source>
        <dbReference type="ARBA" id="ARBA00022989"/>
    </source>
</evidence>
<dbReference type="Gene3D" id="1.20.1110.10">
    <property type="entry name" value="Calcium-transporting ATPase, transmembrane domain"/>
    <property type="match status" value="1"/>
</dbReference>
<sequence length="889" mass="94300">MRTDPGVDVGIVDASPPRGADAPLISPIRQAATVVAADVDAGLGSGSGGLSTAEAHERLERYGENVIHMHRARPWHVLLRQLRSPILLLLFATATIAALVGDSTDAAVIAVILVVSVVLGFVNEFRAERAADAMHDRLRHMCVVIREGARRNIDVTEIVPGDRVVLSVGTVVPADLRLVACDALRCDEGILTGESVAVEKSTAAVAPGTGVGDLTGCALMGTVVHAGGGVGVVVATGSQTEFGRIAVGLSAHEPQTEFQRGLGQFSSFLLIVALVLTTGIFVTAVLLGRPIIESLLFSLAIAVGITPQLLPAVVSTSLAAGSKAMARRRVLVKRMVCIEDLGDLDLLVTDKTGTLTTGRIEFERAVPVEGAGESRLLALGILASDVDPGTATVVGLNTLDAALAEVRSAADDEILAFRRIDVLPFDHERRRSSAIVAADDGGLLVVKGAPESVLPLCGAVSATSLTALEQLYEEGCRVVAVATRSVGDVRSLEAGEEHDLLLRGFLVFTDAVKIGAADSLRRLSELGVAVKIATGDSAAVAEHVWERLGMPKGVTLTGDQVDALDDRRLTAAAVDATIFARVSPEQKARVIRALRHKGRAVGFLGDGVNDALALHRADIGISVDSAVDVAKDAADVLLLDKDLDVLAAGVTEGRRIFANTIKYVMMGTSSNFGNMFSASIASVILPFLPMLPGQILLNNLLYDSSQLAIPTDRVDAEQLRAPSHWDIGAIRRFMLLFGPISSIFDFATFWMMLTVFHAAPPEFRSGWFIESIATQTLIVFAVRTRRVPFLRSRPSLALTVSVLGVVLIGALLPYSPLSALLGFSPLPAPFFLALVAMILGYLVLVETAKVWYFRKLSAPVPTVRRRGLTTRVLRRAARFTERSAPSQAR</sequence>
<dbReference type="EC" id="7.2.2.14" evidence="4"/>
<comment type="catalytic activity">
    <reaction evidence="17">
        <text>Mg(2+)(out) + ATP + H2O = Mg(2+)(in) + ADP + phosphate + H(+)</text>
        <dbReference type="Rhea" id="RHEA:10260"/>
        <dbReference type="ChEBI" id="CHEBI:15377"/>
        <dbReference type="ChEBI" id="CHEBI:15378"/>
        <dbReference type="ChEBI" id="CHEBI:18420"/>
        <dbReference type="ChEBI" id="CHEBI:30616"/>
        <dbReference type="ChEBI" id="CHEBI:43474"/>
        <dbReference type="ChEBI" id="CHEBI:456216"/>
        <dbReference type="EC" id="7.2.2.14"/>
    </reaction>
</comment>
<dbReference type="SFLD" id="SFLDS00003">
    <property type="entry name" value="Haloacid_Dehalogenase"/>
    <property type="match status" value="1"/>
</dbReference>
<evidence type="ECO:0000313" key="21">
    <source>
        <dbReference type="EMBL" id="WPR88297.1"/>
    </source>
</evidence>
<dbReference type="SMART" id="SM00831">
    <property type="entry name" value="Cation_ATPase_N"/>
    <property type="match status" value="1"/>
</dbReference>
<dbReference type="NCBIfam" id="TIGR01524">
    <property type="entry name" value="ATPase-IIIB_Mg"/>
    <property type="match status" value="1"/>
</dbReference>
<feature type="domain" description="Cation-transporting P-type ATPase N-terminal" evidence="20">
    <location>
        <begin position="30"/>
        <end position="102"/>
    </location>
</feature>
<evidence type="ECO:0000256" key="1">
    <source>
        <dbReference type="ARBA" id="ARBA00003954"/>
    </source>
</evidence>
<keyword evidence="13" id="KW-1278">Translocase</keyword>
<dbReference type="Gene3D" id="2.70.150.10">
    <property type="entry name" value="Calcium-transporting ATPase, cytoplasmic transduction domain A"/>
    <property type="match status" value="1"/>
</dbReference>
<feature type="transmembrane region" description="Helical" evidence="19">
    <location>
        <begin position="826"/>
        <end position="845"/>
    </location>
</feature>
<dbReference type="PROSITE" id="PS00154">
    <property type="entry name" value="ATPASE_E1_E2"/>
    <property type="match status" value="1"/>
</dbReference>
<dbReference type="SUPFAM" id="SSF81653">
    <property type="entry name" value="Calcium ATPase, transduction domain A"/>
    <property type="match status" value="1"/>
</dbReference>
<dbReference type="Pfam" id="PF00702">
    <property type="entry name" value="Hydrolase"/>
    <property type="match status" value="1"/>
</dbReference>
<dbReference type="InterPro" id="IPR023214">
    <property type="entry name" value="HAD_sf"/>
</dbReference>
<evidence type="ECO:0000256" key="15">
    <source>
        <dbReference type="ARBA" id="ARBA00023136"/>
    </source>
</evidence>
<keyword evidence="14 19" id="KW-1133">Transmembrane helix</keyword>
<dbReference type="Gene3D" id="3.40.1110.10">
    <property type="entry name" value="Calcium-transporting ATPase, cytoplasmic domain N"/>
    <property type="match status" value="1"/>
</dbReference>